<proteinExistence type="inferred from homology"/>
<dbReference type="SUPFAM" id="SSF52540">
    <property type="entry name" value="P-loop containing nucleoside triphosphate hydrolases"/>
    <property type="match status" value="1"/>
</dbReference>
<reference evidence="12" key="1">
    <citation type="journal article" date="2019" name="Int. J. Syst. Evol. Microbiol.">
        <title>The Global Catalogue of Microorganisms (GCM) 10K type strain sequencing project: providing services to taxonomists for standard genome sequencing and annotation.</title>
        <authorList>
            <consortium name="The Broad Institute Genomics Platform"/>
            <consortium name="The Broad Institute Genome Sequencing Center for Infectious Disease"/>
            <person name="Wu L."/>
            <person name="Ma J."/>
        </authorList>
    </citation>
    <scope>NUCLEOTIDE SEQUENCE [LARGE SCALE GENOMIC DNA]</scope>
    <source>
        <strain evidence="12">JCM 16923</strain>
    </source>
</reference>
<dbReference type="Proteomes" id="UP001418444">
    <property type="component" value="Unassembled WGS sequence"/>
</dbReference>
<evidence type="ECO:0000256" key="3">
    <source>
        <dbReference type="ARBA" id="ARBA00022475"/>
    </source>
</evidence>
<keyword evidence="2" id="KW-0813">Transport</keyword>
<gene>
    <name evidence="11" type="ORF">GCM10022231_36450</name>
</gene>
<keyword evidence="8" id="KW-0046">Antibiotic resistance</keyword>
<keyword evidence="12" id="KW-1185">Reference proteome</keyword>
<evidence type="ECO:0000256" key="6">
    <source>
        <dbReference type="ARBA" id="ARBA00022967"/>
    </source>
</evidence>
<dbReference type="InterPro" id="IPR027417">
    <property type="entry name" value="P-loop_NTPase"/>
</dbReference>
<evidence type="ECO:0000256" key="5">
    <source>
        <dbReference type="ARBA" id="ARBA00022840"/>
    </source>
</evidence>
<organism evidence="11 12">
    <name type="scientific">Gordonia caeni</name>
    <dbReference type="NCBI Taxonomy" id="1007097"/>
    <lineage>
        <taxon>Bacteria</taxon>
        <taxon>Bacillati</taxon>
        <taxon>Actinomycetota</taxon>
        <taxon>Actinomycetes</taxon>
        <taxon>Mycobacteriales</taxon>
        <taxon>Gordoniaceae</taxon>
        <taxon>Gordonia</taxon>
    </lineage>
</organism>
<dbReference type="PANTHER" id="PTHR42711:SF19">
    <property type="entry name" value="DOXORUBICIN RESISTANCE ATP-BINDING PROTEIN DRRA"/>
    <property type="match status" value="1"/>
</dbReference>
<evidence type="ECO:0000256" key="9">
    <source>
        <dbReference type="ARBA" id="ARBA00049985"/>
    </source>
</evidence>
<dbReference type="InterPro" id="IPR003439">
    <property type="entry name" value="ABC_transporter-like_ATP-bd"/>
</dbReference>
<comment type="similarity">
    <text evidence="9">Belongs to the ABC transporter superfamily. Drug exporter-1 (DrugE1) (TC 3.A.1.105) family.</text>
</comment>
<dbReference type="InterPro" id="IPR050763">
    <property type="entry name" value="ABC_transporter_ATP-binding"/>
</dbReference>
<evidence type="ECO:0000313" key="11">
    <source>
        <dbReference type="EMBL" id="GAA3971626.1"/>
    </source>
</evidence>
<keyword evidence="3" id="KW-1003">Cell membrane</keyword>
<evidence type="ECO:0000256" key="7">
    <source>
        <dbReference type="ARBA" id="ARBA00023136"/>
    </source>
</evidence>
<dbReference type="InterPro" id="IPR017871">
    <property type="entry name" value="ABC_transporter-like_CS"/>
</dbReference>
<accession>A0ABP7PV50</accession>
<evidence type="ECO:0000256" key="1">
    <source>
        <dbReference type="ARBA" id="ARBA00004413"/>
    </source>
</evidence>
<sequence length="333" mass="34980">MKANLNAMSTDQTTPGVRVRSLGKSFDEVHALRGVSFDVPRGSVLGILGPNGAGKTTLVDILCTLLPPDTGTAVVDGHDVVDDGPGVRAAISMTGQYAALDETLNGRDNLIFFGRMQGLRRRAAAARADELLDRFDLTYAAKRPVYAYSGGMRRRLDIACGLVVEPAVVFLDEPTTGLDPRSRQEVWDLVEVLKSDGITTLLTTQYLEEADRLSDNIIVLDRGRVVAEGTAAQLKDRVGGVSCAVVLADPADTGPLVDLLTLELEPGHRLAAPEQGTVTLAAPDGVDTMAAVIAAAGRAGIGLRDVGLRSPSLDDVFFALTGDAPAPAPSAAR</sequence>
<evidence type="ECO:0000256" key="8">
    <source>
        <dbReference type="ARBA" id="ARBA00023251"/>
    </source>
</evidence>
<comment type="subcellular location">
    <subcellularLocation>
        <location evidence="1">Cell membrane</location>
        <topology evidence="1">Peripheral membrane protein</topology>
        <orientation evidence="1">Cytoplasmic side</orientation>
    </subcellularLocation>
</comment>
<evidence type="ECO:0000259" key="10">
    <source>
        <dbReference type="PROSITE" id="PS50893"/>
    </source>
</evidence>
<dbReference type="SMART" id="SM00382">
    <property type="entry name" value="AAA"/>
    <property type="match status" value="1"/>
</dbReference>
<dbReference type="GO" id="GO:0005524">
    <property type="term" value="F:ATP binding"/>
    <property type="evidence" value="ECO:0007669"/>
    <property type="project" value="UniProtKB-KW"/>
</dbReference>
<keyword evidence="5 11" id="KW-0067">ATP-binding</keyword>
<dbReference type="PROSITE" id="PS50893">
    <property type="entry name" value="ABC_TRANSPORTER_2"/>
    <property type="match status" value="1"/>
</dbReference>
<evidence type="ECO:0000313" key="12">
    <source>
        <dbReference type="Proteomes" id="UP001418444"/>
    </source>
</evidence>
<comment type="caution">
    <text evidence="11">The sequence shown here is derived from an EMBL/GenBank/DDBJ whole genome shotgun (WGS) entry which is preliminary data.</text>
</comment>
<dbReference type="EMBL" id="BAAAZW010000017">
    <property type="protein sequence ID" value="GAA3971626.1"/>
    <property type="molecule type" value="Genomic_DNA"/>
</dbReference>
<keyword evidence="4" id="KW-0547">Nucleotide-binding</keyword>
<keyword evidence="7" id="KW-0472">Membrane</keyword>
<keyword evidence="6" id="KW-1278">Translocase</keyword>
<dbReference type="PROSITE" id="PS00211">
    <property type="entry name" value="ABC_TRANSPORTER_1"/>
    <property type="match status" value="1"/>
</dbReference>
<dbReference type="Pfam" id="PF00005">
    <property type="entry name" value="ABC_tran"/>
    <property type="match status" value="1"/>
</dbReference>
<dbReference type="Gene3D" id="3.40.50.300">
    <property type="entry name" value="P-loop containing nucleotide triphosphate hydrolases"/>
    <property type="match status" value="1"/>
</dbReference>
<dbReference type="NCBIfam" id="TIGR01188">
    <property type="entry name" value="drrA"/>
    <property type="match status" value="1"/>
</dbReference>
<evidence type="ECO:0000256" key="2">
    <source>
        <dbReference type="ARBA" id="ARBA00022448"/>
    </source>
</evidence>
<evidence type="ECO:0000256" key="4">
    <source>
        <dbReference type="ARBA" id="ARBA00022741"/>
    </source>
</evidence>
<dbReference type="PANTHER" id="PTHR42711">
    <property type="entry name" value="ABC TRANSPORTER ATP-BINDING PROTEIN"/>
    <property type="match status" value="1"/>
</dbReference>
<feature type="domain" description="ABC transporter" evidence="10">
    <location>
        <begin position="17"/>
        <end position="247"/>
    </location>
</feature>
<dbReference type="InterPro" id="IPR005894">
    <property type="entry name" value="DrrA"/>
</dbReference>
<name>A0ABP7PV50_9ACTN</name>
<dbReference type="InterPro" id="IPR003593">
    <property type="entry name" value="AAA+_ATPase"/>
</dbReference>
<protein>
    <submittedName>
        <fullName evidence="11">ATP-binding cassette domain-containing protein</fullName>
    </submittedName>
</protein>